<dbReference type="PANTHER" id="PTHR43270:SF4">
    <property type="entry name" value="CARNOSINE DIPEPTIDASE 2, ISOFORM A"/>
    <property type="match status" value="1"/>
</dbReference>
<keyword evidence="2" id="KW-0479">Metal-binding</keyword>
<dbReference type="PANTHER" id="PTHR43270">
    <property type="entry name" value="BETA-ALA-HIS DIPEPTIDASE"/>
    <property type="match status" value="1"/>
</dbReference>
<evidence type="ECO:0000256" key="3">
    <source>
        <dbReference type="ARBA" id="ARBA00022801"/>
    </source>
</evidence>
<keyword evidence="5" id="KW-1185">Reference proteome</keyword>
<gene>
    <name evidence="6" type="primary">LOC115628604</name>
</gene>
<proteinExistence type="predicted"/>
<dbReference type="InterPro" id="IPR051458">
    <property type="entry name" value="Cyt/Met_Dipeptidase"/>
</dbReference>
<dbReference type="OrthoDB" id="7832001at2759"/>
<dbReference type="SUPFAM" id="SSF53187">
    <property type="entry name" value="Zn-dependent exopeptidases"/>
    <property type="match status" value="1"/>
</dbReference>
<feature type="compositionally biased region" description="Polar residues" evidence="4">
    <location>
        <begin position="580"/>
        <end position="591"/>
    </location>
</feature>
<evidence type="ECO:0000256" key="1">
    <source>
        <dbReference type="ARBA" id="ARBA00022670"/>
    </source>
</evidence>
<name>A0A6J2TZM3_DROLE</name>
<evidence type="ECO:0000256" key="2">
    <source>
        <dbReference type="ARBA" id="ARBA00022723"/>
    </source>
</evidence>
<organism evidence="5 6">
    <name type="scientific">Drosophila lebanonensis</name>
    <name type="common">Fruit fly</name>
    <name type="synonym">Scaptodrosophila lebanonensis</name>
    <dbReference type="NCBI Taxonomy" id="7225"/>
    <lineage>
        <taxon>Eukaryota</taxon>
        <taxon>Metazoa</taxon>
        <taxon>Ecdysozoa</taxon>
        <taxon>Arthropoda</taxon>
        <taxon>Hexapoda</taxon>
        <taxon>Insecta</taxon>
        <taxon>Pterygota</taxon>
        <taxon>Neoptera</taxon>
        <taxon>Endopterygota</taxon>
        <taxon>Diptera</taxon>
        <taxon>Brachycera</taxon>
        <taxon>Muscomorpha</taxon>
        <taxon>Ephydroidea</taxon>
        <taxon>Drosophilidae</taxon>
        <taxon>Scaptodrosophila</taxon>
    </lineage>
</organism>
<dbReference type="GeneID" id="115628604"/>
<dbReference type="RefSeq" id="XP_030380648.1">
    <property type="nucleotide sequence ID" value="XM_030524788.1"/>
</dbReference>
<dbReference type="Gene3D" id="3.40.630.10">
    <property type="entry name" value="Zn peptidases"/>
    <property type="match status" value="1"/>
</dbReference>
<dbReference type="GO" id="GO:0008233">
    <property type="term" value="F:peptidase activity"/>
    <property type="evidence" value="ECO:0007669"/>
    <property type="project" value="UniProtKB-KW"/>
</dbReference>
<dbReference type="Proteomes" id="UP000504634">
    <property type="component" value="Unplaced"/>
</dbReference>
<feature type="region of interest" description="Disordered" evidence="4">
    <location>
        <begin position="576"/>
        <end position="599"/>
    </location>
</feature>
<evidence type="ECO:0000313" key="5">
    <source>
        <dbReference type="Proteomes" id="UP000504634"/>
    </source>
</evidence>
<keyword evidence="1" id="KW-0645">Protease</keyword>
<accession>A0A6J2TZM3</accession>
<dbReference type="Gene3D" id="3.30.70.360">
    <property type="match status" value="1"/>
</dbReference>
<reference evidence="6" key="1">
    <citation type="submission" date="2025-08" db="UniProtKB">
        <authorList>
            <consortium name="RefSeq"/>
        </authorList>
    </citation>
    <scope>IDENTIFICATION</scope>
    <source>
        <strain evidence="6">11010-0011.00</strain>
        <tissue evidence="6">Whole body</tissue>
    </source>
</reference>
<dbReference type="InterPro" id="IPR002933">
    <property type="entry name" value="Peptidase_M20"/>
</dbReference>
<evidence type="ECO:0000256" key="4">
    <source>
        <dbReference type="SAM" id="MobiDB-lite"/>
    </source>
</evidence>
<dbReference type="GO" id="GO:0046872">
    <property type="term" value="F:metal ion binding"/>
    <property type="evidence" value="ECO:0007669"/>
    <property type="project" value="UniProtKB-KW"/>
</dbReference>
<evidence type="ECO:0000313" key="6">
    <source>
        <dbReference type="RefSeq" id="XP_030380648.1"/>
    </source>
</evidence>
<dbReference type="Pfam" id="PF01546">
    <property type="entry name" value="Peptidase_M20"/>
    <property type="match status" value="1"/>
</dbReference>
<protein>
    <submittedName>
        <fullName evidence="6">Cytosolic non-specific dipeptidase-like</fullName>
    </submittedName>
</protein>
<dbReference type="AlphaFoldDB" id="A0A6J2TZM3"/>
<dbReference type="GO" id="GO:0006508">
    <property type="term" value="P:proteolysis"/>
    <property type="evidence" value="ECO:0007669"/>
    <property type="project" value="UniProtKB-KW"/>
</dbReference>
<sequence>MKKIFRKEHASEKKEDEDEEFERSTRHCRCKHCPIIHRKKLTEIDIDRLEKKLKTVQYKIDEDVDQQLRELAEFVHIKTISDDVECLKETVKAIDLMANKLEKLNFKVEEFQINQRTTTCAEVPPQKVLFATYFSSPTKNTLLLYLFLDVFPTEEENSWFKNPFSLSDSDGILYGRGVTAGKGPAVCWLQTFRTWKNLYHDLPVNIKIICEAMHEVGSVGVHQIVESRTNFFDDVDYVIFSFNSWLNDERPVISCSLCGWASFGLEVRAGNKTLDSGIAGGLVYEPMTDLCHLMNSLVDDRHRVLVPGIDSMTRPIGQYEWQLLHQAEYGEYFYAYKEVLDVRRLKHEVTKIELLRNRWCKPSLTMHGVEGCYSGHGSQCALPLTVIGKFTIKLLPDQTVSHIHVYVQEYLNSKHAELKLLTDMHLMVIDGCDPYLWSMESKHMHGIRNAVSSVFRVEPKMSSLICPCLPMASFIRKTTKKTVIVIPFTNRADRRMQINESIPKSRFINNTKMYAGVLHELSLMPVRCKCDVIRDYCLRRGFGEILDHQMLPRQSAPPKKMKNLRRMTNIKTLTVLPQDYQDSNTKSNDAPTTKRRKSSFKKLLFRPTNILKSSK</sequence>
<keyword evidence="3" id="KW-0378">Hydrolase</keyword>